<name>A0A5R9EJC2_9LACT</name>
<protein>
    <submittedName>
        <fullName evidence="1">Uncharacterized protein</fullName>
    </submittedName>
</protein>
<dbReference type="RefSeq" id="WP_138403753.1">
    <property type="nucleotide sequence ID" value="NZ_VBSP01000004.1"/>
</dbReference>
<organism evidence="1 2">
    <name type="scientific">Ruoffia tabacinasalis</name>
    <dbReference type="NCBI Taxonomy" id="87458"/>
    <lineage>
        <taxon>Bacteria</taxon>
        <taxon>Bacillati</taxon>
        <taxon>Bacillota</taxon>
        <taxon>Bacilli</taxon>
        <taxon>Lactobacillales</taxon>
        <taxon>Aerococcaceae</taxon>
        <taxon>Ruoffia</taxon>
    </lineage>
</organism>
<sequence>METVEKNHQNVVSKLKLNTLTLLSFFIVLFALPVSTNATTIESLDSIDYTQADHTQVVEAEPVDEAIYENIDTDTTIYPQSDYTLIEAELPSDQVSINEDNLFTDEALLPFAQTDEVYNFVHFNAYKDTYRDIATYISYYIYYSADPEDHYLVAPMNLTTDVVDLYNYSDLIAMQRLDINHKLRQIYFNEYSEDLVECYELKQMIPTSVYADAKASMLRAEELYSQIDSESDDYDLATEVIEIAREEFSILTNKYNNGHLEEPVLHYFISDQIEDDAILDENIALIEEVVETLPSEIKRRLSNIYVLAESEMPPSETPGFTLHGLAKDDGTVYFVGDKPIYKNLIYHEFGHTLDFASYALIDWDKEIEDSWSTQDDWQAIYESEWADEESYYNSTIESFAEGFGVYSLKYFLDEEPDLSAYPDSSLEDRPETVAYFDQLFETLDY</sequence>
<evidence type="ECO:0000313" key="1">
    <source>
        <dbReference type="EMBL" id="TLQ49043.1"/>
    </source>
</evidence>
<proteinExistence type="predicted"/>
<gene>
    <name evidence="1" type="ORF">FEZ33_02155</name>
</gene>
<dbReference type="Proteomes" id="UP000306420">
    <property type="component" value="Unassembled WGS sequence"/>
</dbReference>
<dbReference type="InterPro" id="IPR024079">
    <property type="entry name" value="MetalloPept_cat_dom_sf"/>
</dbReference>
<evidence type="ECO:0000313" key="2">
    <source>
        <dbReference type="Proteomes" id="UP000306420"/>
    </source>
</evidence>
<dbReference type="EMBL" id="VBSP01000004">
    <property type="protein sequence ID" value="TLQ49043.1"/>
    <property type="molecule type" value="Genomic_DNA"/>
</dbReference>
<dbReference type="Gene3D" id="3.40.390.10">
    <property type="entry name" value="Collagenase (Catalytic Domain)"/>
    <property type="match status" value="1"/>
</dbReference>
<dbReference type="SUPFAM" id="SSF55486">
    <property type="entry name" value="Metalloproteases ('zincins'), catalytic domain"/>
    <property type="match status" value="1"/>
</dbReference>
<comment type="caution">
    <text evidence="1">The sequence shown here is derived from an EMBL/GenBank/DDBJ whole genome shotgun (WGS) entry which is preliminary data.</text>
</comment>
<dbReference type="AlphaFoldDB" id="A0A5R9EJC2"/>
<dbReference type="OrthoDB" id="2139165at2"/>
<reference evidence="1 2" key="1">
    <citation type="submission" date="2019-05" db="EMBL/GenBank/DDBJ databases">
        <title>The metagenome of a microbial culture collection derived from dairy environment covers the genomic content of the human microbiome.</title>
        <authorList>
            <person name="Roder T."/>
            <person name="Wuthrich D."/>
            <person name="Sattari Z."/>
            <person name="Von Ah U."/>
            <person name="Bar C."/>
            <person name="Ronchi F."/>
            <person name="Macpherson A.J."/>
            <person name="Ganal-Vonarburg S.C."/>
            <person name="Bruggmann R."/>
            <person name="Vergeres G."/>
        </authorList>
    </citation>
    <scope>NUCLEOTIDE SEQUENCE [LARGE SCALE GENOMIC DNA]</scope>
    <source>
        <strain evidence="1 2">FAM 24227</strain>
    </source>
</reference>
<dbReference type="GO" id="GO:0008237">
    <property type="term" value="F:metallopeptidase activity"/>
    <property type="evidence" value="ECO:0007669"/>
    <property type="project" value="InterPro"/>
</dbReference>
<accession>A0A5R9EJC2</accession>